<dbReference type="EMBL" id="JACVVK020000166">
    <property type="protein sequence ID" value="KAK7487311.1"/>
    <property type="molecule type" value="Genomic_DNA"/>
</dbReference>
<accession>A0ABD0KJY7</accession>
<sequence>RGQNPITEPFSCRDRATCGNAGLGFMVEINLMMTENVKRNGEICNGALDRWFTQPEDKDRMRPCKTNLRHSTALQWANDTPPGITCGCSDICHPQVLVYSRTQKKARNICKSFASVAGHFRESLVLQFTFMINITS</sequence>
<dbReference type="AlphaFoldDB" id="A0ABD0KJY7"/>
<protein>
    <submittedName>
        <fullName evidence="1">Uncharacterized protein</fullName>
    </submittedName>
</protein>
<reference evidence="1 2" key="1">
    <citation type="journal article" date="2023" name="Sci. Data">
        <title>Genome assembly of the Korean intertidal mud-creeper Batillaria attramentaria.</title>
        <authorList>
            <person name="Patra A.K."/>
            <person name="Ho P.T."/>
            <person name="Jun S."/>
            <person name="Lee S.J."/>
            <person name="Kim Y."/>
            <person name="Won Y.J."/>
        </authorList>
    </citation>
    <scope>NUCLEOTIDE SEQUENCE [LARGE SCALE GENOMIC DNA]</scope>
    <source>
        <strain evidence="1">Wonlab-2016</strain>
    </source>
</reference>
<organism evidence="1 2">
    <name type="scientific">Batillaria attramentaria</name>
    <dbReference type="NCBI Taxonomy" id="370345"/>
    <lineage>
        <taxon>Eukaryota</taxon>
        <taxon>Metazoa</taxon>
        <taxon>Spiralia</taxon>
        <taxon>Lophotrochozoa</taxon>
        <taxon>Mollusca</taxon>
        <taxon>Gastropoda</taxon>
        <taxon>Caenogastropoda</taxon>
        <taxon>Sorbeoconcha</taxon>
        <taxon>Cerithioidea</taxon>
        <taxon>Batillariidae</taxon>
        <taxon>Batillaria</taxon>
    </lineage>
</organism>
<name>A0ABD0KJY7_9CAEN</name>
<comment type="caution">
    <text evidence="1">The sequence shown here is derived from an EMBL/GenBank/DDBJ whole genome shotgun (WGS) entry which is preliminary data.</text>
</comment>
<dbReference type="Proteomes" id="UP001519460">
    <property type="component" value="Unassembled WGS sequence"/>
</dbReference>
<gene>
    <name evidence="1" type="ORF">BaRGS_00021400</name>
</gene>
<evidence type="ECO:0000313" key="2">
    <source>
        <dbReference type="Proteomes" id="UP001519460"/>
    </source>
</evidence>
<keyword evidence="2" id="KW-1185">Reference proteome</keyword>
<evidence type="ECO:0000313" key="1">
    <source>
        <dbReference type="EMBL" id="KAK7487311.1"/>
    </source>
</evidence>
<proteinExistence type="predicted"/>
<feature type="non-terminal residue" evidence="1">
    <location>
        <position position="1"/>
    </location>
</feature>